<accession>A0ACC1LCJ9</accession>
<sequence>MASSGLADAAQYATLTAAIAGLQFAWAVETGFGSPYLLSLGLRKSLVSLVWLAGPLSGLVTQPLVGVLSDRCTSRFGRRRPYIVGSTACTLVCLAVLGWTRELAGGRERAAQWLAVVAFYFLDFSVNALQGSLRALVVDVLPAARQAAGTAWASRMLGIGNVCGYLMGFLDLARLLPFLGSTHMQVLTTVASATLAATVAVTCWFTAEVPLARPPASAAGPLHMFSELLSSLRSLPRVIKGVLRVQLLAWVGWFPFLFYGTTYVAHMHVAHHADDPDADQQGARVGSLAMFVHAVVSLAASLALPIVTYSTATGRARRRAGSPGSAPSAFGALQRALHRALARLSVSLQTMWAISLMLFSAAMLLTVAVSTVGGASALLAT</sequence>
<reference evidence="1" key="1">
    <citation type="submission" date="2022-07" db="EMBL/GenBank/DDBJ databases">
        <title>Phylogenomic reconstructions and comparative analyses of Kickxellomycotina fungi.</title>
        <authorList>
            <person name="Reynolds N.K."/>
            <person name="Stajich J.E."/>
            <person name="Barry K."/>
            <person name="Grigoriev I.V."/>
            <person name="Crous P."/>
            <person name="Smith M.E."/>
        </authorList>
    </citation>
    <scope>NUCLEOTIDE SEQUENCE</scope>
    <source>
        <strain evidence="1">BCRC 34780</strain>
    </source>
</reference>
<protein>
    <submittedName>
        <fullName evidence="1">Uncharacterized protein</fullName>
    </submittedName>
</protein>
<dbReference type="Proteomes" id="UP001140087">
    <property type="component" value="Unassembled WGS sequence"/>
</dbReference>
<proteinExistence type="predicted"/>
<keyword evidence="2" id="KW-1185">Reference proteome</keyword>
<dbReference type="EMBL" id="JANBUN010000253">
    <property type="protein sequence ID" value="KAJ2805351.1"/>
    <property type="molecule type" value="Genomic_DNA"/>
</dbReference>
<gene>
    <name evidence="1" type="ORF">H4R21_001292</name>
</gene>
<evidence type="ECO:0000313" key="2">
    <source>
        <dbReference type="Proteomes" id="UP001140087"/>
    </source>
</evidence>
<evidence type="ECO:0000313" key="1">
    <source>
        <dbReference type="EMBL" id="KAJ2805351.1"/>
    </source>
</evidence>
<comment type="caution">
    <text evidence="1">The sequence shown here is derived from an EMBL/GenBank/DDBJ whole genome shotgun (WGS) entry which is preliminary data.</text>
</comment>
<name>A0ACC1LCJ9_9FUNG</name>
<organism evidence="1 2">
    <name type="scientific">Coemansia helicoidea</name>
    <dbReference type="NCBI Taxonomy" id="1286919"/>
    <lineage>
        <taxon>Eukaryota</taxon>
        <taxon>Fungi</taxon>
        <taxon>Fungi incertae sedis</taxon>
        <taxon>Zoopagomycota</taxon>
        <taxon>Kickxellomycotina</taxon>
        <taxon>Kickxellomycetes</taxon>
        <taxon>Kickxellales</taxon>
        <taxon>Kickxellaceae</taxon>
        <taxon>Coemansia</taxon>
    </lineage>
</organism>